<dbReference type="InterPro" id="IPR011051">
    <property type="entry name" value="RmlC_Cupin_sf"/>
</dbReference>
<dbReference type="InterPro" id="IPR014710">
    <property type="entry name" value="RmlC-like_jellyroll"/>
</dbReference>
<organism evidence="3 4">
    <name type="scientific">Saccharopolyspora cebuensis</name>
    <dbReference type="NCBI Taxonomy" id="418759"/>
    <lineage>
        <taxon>Bacteria</taxon>
        <taxon>Bacillati</taxon>
        <taxon>Actinomycetota</taxon>
        <taxon>Actinomycetes</taxon>
        <taxon>Pseudonocardiales</taxon>
        <taxon>Pseudonocardiaceae</taxon>
        <taxon>Saccharopolyspora</taxon>
    </lineage>
</organism>
<keyword evidence="1" id="KW-0238">DNA-binding</keyword>
<evidence type="ECO:0000313" key="4">
    <source>
        <dbReference type="Proteomes" id="UP001564626"/>
    </source>
</evidence>
<sequence length="190" mass="20102">MRENDTSRAAPPLETIAASLRRERDRAGLSLTELAKRAGIAKSTLSQLEAGTGNPSVETLWALGVALGIPFSRLVEPPSPQVRVIRSGEAPMVRSEQSPYAAALLSSCPPGARRDLYLLELEPGGVRHGDPHIPGSVEHVLVTAGHLRVGPREQPVELAPGDYAAFSGSAPHLYEALAPGTTAVLLMEHV</sequence>
<evidence type="ECO:0000256" key="1">
    <source>
        <dbReference type="ARBA" id="ARBA00023125"/>
    </source>
</evidence>
<dbReference type="SUPFAM" id="SSF47413">
    <property type="entry name" value="lambda repressor-like DNA-binding domains"/>
    <property type="match status" value="1"/>
</dbReference>
<dbReference type="InterPro" id="IPR001387">
    <property type="entry name" value="Cro/C1-type_HTH"/>
</dbReference>
<dbReference type="Gene3D" id="2.60.120.10">
    <property type="entry name" value="Jelly Rolls"/>
    <property type="match status" value="1"/>
</dbReference>
<reference evidence="3 4" key="1">
    <citation type="submission" date="2024-08" db="EMBL/GenBank/DDBJ databases">
        <title>Genome mining of Saccharopolyspora cebuensis PGLac3 from Nigerian medicinal plant.</title>
        <authorList>
            <person name="Ezeobiora C.E."/>
            <person name="Igbokwe N.H."/>
            <person name="Amin D.H."/>
            <person name="Mendie U.E."/>
        </authorList>
    </citation>
    <scope>NUCLEOTIDE SEQUENCE [LARGE SCALE GENOMIC DNA]</scope>
    <source>
        <strain evidence="3 4">PGLac3</strain>
    </source>
</reference>
<feature type="domain" description="HTH cro/C1-type" evidence="2">
    <location>
        <begin position="20"/>
        <end position="74"/>
    </location>
</feature>
<dbReference type="EMBL" id="JBGEHV010000041">
    <property type="protein sequence ID" value="MEY8041750.1"/>
    <property type="molecule type" value="Genomic_DNA"/>
</dbReference>
<evidence type="ECO:0000259" key="2">
    <source>
        <dbReference type="PROSITE" id="PS50943"/>
    </source>
</evidence>
<dbReference type="RefSeq" id="WP_345362357.1">
    <property type="nucleotide sequence ID" value="NZ_BAABII010000006.1"/>
</dbReference>
<dbReference type="Pfam" id="PF01381">
    <property type="entry name" value="HTH_3"/>
    <property type="match status" value="1"/>
</dbReference>
<dbReference type="CDD" id="cd02209">
    <property type="entry name" value="cupin_XRE_C"/>
    <property type="match status" value="1"/>
</dbReference>
<dbReference type="PANTHER" id="PTHR46797">
    <property type="entry name" value="HTH-TYPE TRANSCRIPTIONAL REGULATOR"/>
    <property type="match status" value="1"/>
</dbReference>
<gene>
    <name evidence="3" type="ORF">AB8O55_20260</name>
</gene>
<dbReference type="CDD" id="cd00093">
    <property type="entry name" value="HTH_XRE"/>
    <property type="match status" value="1"/>
</dbReference>
<dbReference type="Proteomes" id="UP001564626">
    <property type="component" value="Unassembled WGS sequence"/>
</dbReference>
<dbReference type="InterPro" id="IPR010982">
    <property type="entry name" value="Lambda_DNA-bd_dom_sf"/>
</dbReference>
<keyword evidence="4" id="KW-1185">Reference proteome</keyword>
<dbReference type="PANTHER" id="PTHR46797:SF1">
    <property type="entry name" value="METHYLPHOSPHONATE SYNTHASE"/>
    <property type="match status" value="1"/>
</dbReference>
<dbReference type="SMART" id="SM00530">
    <property type="entry name" value="HTH_XRE"/>
    <property type="match status" value="1"/>
</dbReference>
<proteinExistence type="predicted"/>
<dbReference type="InterPro" id="IPR050807">
    <property type="entry name" value="TransReg_Diox_bact_type"/>
</dbReference>
<evidence type="ECO:0000313" key="3">
    <source>
        <dbReference type="EMBL" id="MEY8041750.1"/>
    </source>
</evidence>
<comment type="caution">
    <text evidence="3">The sequence shown here is derived from an EMBL/GenBank/DDBJ whole genome shotgun (WGS) entry which is preliminary data.</text>
</comment>
<accession>A0ABV4CKW2</accession>
<dbReference type="SUPFAM" id="SSF51182">
    <property type="entry name" value="RmlC-like cupins"/>
    <property type="match status" value="1"/>
</dbReference>
<name>A0ABV4CKW2_9PSEU</name>
<dbReference type="Gene3D" id="1.10.260.40">
    <property type="entry name" value="lambda repressor-like DNA-binding domains"/>
    <property type="match status" value="1"/>
</dbReference>
<dbReference type="PROSITE" id="PS50943">
    <property type="entry name" value="HTH_CROC1"/>
    <property type="match status" value="1"/>
</dbReference>
<protein>
    <submittedName>
        <fullName evidence="3">Helix-turn-helix domain-containing protein</fullName>
    </submittedName>
</protein>